<evidence type="ECO:0000313" key="4">
    <source>
        <dbReference type="Proteomes" id="UP000004095"/>
    </source>
</evidence>
<dbReference type="SUPFAM" id="SSF53300">
    <property type="entry name" value="vWA-like"/>
    <property type="match status" value="2"/>
</dbReference>
<dbReference type="InterPro" id="IPR051266">
    <property type="entry name" value="CLCR"/>
</dbReference>
<dbReference type="Pfam" id="PF13519">
    <property type="entry name" value="VWA_2"/>
    <property type="match status" value="2"/>
</dbReference>
<protein>
    <submittedName>
        <fullName evidence="3">von Willebrand factor type A domain protein</fullName>
    </submittedName>
</protein>
<feature type="domain" description="VWFA" evidence="2">
    <location>
        <begin position="686"/>
        <end position="858"/>
    </location>
</feature>
<dbReference type="eggNOG" id="COG2304">
    <property type="taxonomic scope" value="Bacteria"/>
</dbReference>
<dbReference type="OrthoDB" id="901926at2"/>
<gene>
    <name evidence="3" type="ORF">M23134_03598</name>
</gene>
<dbReference type="PANTHER" id="PTHR10579">
    <property type="entry name" value="CALCIUM-ACTIVATED CHLORIDE CHANNEL REGULATOR"/>
    <property type="match status" value="1"/>
</dbReference>
<dbReference type="InterPro" id="IPR002035">
    <property type="entry name" value="VWF_A"/>
</dbReference>
<dbReference type="EMBL" id="AAWS01000028">
    <property type="protein sequence ID" value="EAY26947.1"/>
    <property type="molecule type" value="Genomic_DNA"/>
</dbReference>
<reference evidence="3 4" key="1">
    <citation type="submission" date="2007-01" db="EMBL/GenBank/DDBJ databases">
        <authorList>
            <person name="Haygood M."/>
            <person name="Podell S."/>
            <person name="Anderson C."/>
            <person name="Hopkinson B."/>
            <person name="Roe K."/>
            <person name="Barbeau K."/>
            <person name="Gaasterland T."/>
            <person name="Ferriera S."/>
            <person name="Johnson J."/>
            <person name="Kravitz S."/>
            <person name="Beeson K."/>
            <person name="Sutton G."/>
            <person name="Rogers Y.-H."/>
            <person name="Friedman R."/>
            <person name="Frazier M."/>
            <person name="Venter J.C."/>
        </authorList>
    </citation>
    <scope>NUCLEOTIDE SEQUENCE [LARGE SCALE GENOMIC DNA]</scope>
    <source>
        <strain evidence="3 4">ATCC 23134</strain>
    </source>
</reference>
<dbReference type="PANTHER" id="PTHR10579:SF43">
    <property type="entry name" value="ZINC FINGER (C3HC4-TYPE RING FINGER) FAMILY PROTEIN"/>
    <property type="match status" value="1"/>
</dbReference>
<dbReference type="RefSeq" id="WP_004156524.1">
    <property type="nucleotide sequence ID" value="NZ_AAWS01000028.1"/>
</dbReference>
<dbReference type="InterPro" id="IPR036465">
    <property type="entry name" value="vWFA_dom_sf"/>
</dbReference>
<organism evidence="3 4">
    <name type="scientific">Microscilla marina ATCC 23134</name>
    <dbReference type="NCBI Taxonomy" id="313606"/>
    <lineage>
        <taxon>Bacteria</taxon>
        <taxon>Pseudomonadati</taxon>
        <taxon>Bacteroidota</taxon>
        <taxon>Cytophagia</taxon>
        <taxon>Cytophagales</taxon>
        <taxon>Microscillaceae</taxon>
        <taxon>Microscilla</taxon>
    </lineage>
</organism>
<evidence type="ECO:0000256" key="1">
    <source>
        <dbReference type="SAM" id="Coils"/>
    </source>
</evidence>
<proteinExistence type="predicted"/>
<dbReference type="SMART" id="SM00327">
    <property type="entry name" value="VWA"/>
    <property type="match status" value="2"/>
</dbReference>
<evidence type="ECO:0000313" key="3">
    <source>
        <dbReference type="EMBL" id="EAY26947.1"/>
    </source>
</evidence>
<dbReference type="PROSITE" id="PS50234">
    <property type="entry name" value="VWFA"/>
    <property type="match status" value="2"/>
</dbReference>
<dbReference type="Proteomes" id="UP000004095">
    <property type="component" value="Unassembled WGS sequence"/>
</dbReference>
<evidence type="ECO:0000259" key="2">
    <source>
        <dbReference type="PROSITE" id="PS50234"/>
    </source>
</evidence>
<dbReference type="Gene3D" id="3.40.50.410">
    <property type="entry name" value="von Willebrand factor, type A domain"/>
    <property type="match status" value="2"/>
</dbReference>
<feature type="coiled-coil region" evidence="1">
    <location>
        <begin position="140"/>
        <end position="195"/>
    </location>
</feature>
<dbReference type="AlphaFoldDB" id="A1ZRP2"/>
<keyword evidence="4" id="KW-1185">Reference proteome</keyword>
<comment type="caution">
    <text evidence="3">The sequence shown here is derived from an EMBL/GenBank/DDBJ whole genome shotgun (WGS) entry which is preliminary data.</text>
</comment>
<sequence length="1088" mass="125041">MKAFILSLVLASGIILPSFGQLSPERQKTLNRYLQFSDQVSKEAKTMLRCLSSHYRKVQRYKRMQRVYYNIRAPFCQKRSSLLKDKYNKALRGGIAGLNAEAKAVYRIFDKFAALESDLKQYYVSKSYQKDKFAHNDEVITAYEKLFAQLQTQSQRLQNQVLRMGKQTYKASDPHHRVERKMRELLRAEDRFQQKIAFSLETISPQANVNEALLKESVQTLEKHLKALPTINEAPIRGFAIMSYTSFLRAANSLLESRRKLWDQSTITYKNSRYRSSYYSSRYSVYSYFKQYVDNCRRNQVYFLYHSQVAPRFSTQALPTPKNGNIPPKTNTFQKKPVPPLPLLSHNQPISLKVLSALNNYVECINHSINRNNRLVSTIVRHDKTVKRIEAQKKEQADNKKLPVNPRTKRPRKKYIYYPRYFTRNYYYPKSLFYKVQQGSQKLPQAYQLVLNAQMQNIQNILEEMVGLGYQLNEYLKKRGYQTDQFAKSKQILKRYQYLFDIFDAQRNGLQANIQQIKNAYPINKNALPPSRAQQMLNKALTLGEPIMLAAKGFMQKKSQALLKQTMATPLISEFADVKIDYSRKNRRLKRNWRSVKSFVQATESIAHAQGKYRVSAQTIQGLYYKYNTLIKKFNQSIKVVIQPTLKKMLYPKVLSFEKVGYTPCDCGDANEVVNMNSMQGFAHNNLMLLLDVSGSMKNELPMLKSALKYLVNIMRPEDKVSVVVFGSEAKLMLRPTSAKYKAQIMQAIDTLKSSGRTNGEAGLKLAYQWIQNNYKNNNNNRIILASDGEFSISKGLYQMIEQKAEESIALSVFSFADQLKAYKKLKKLVSLGKGNLEAVAQGNITYKMVREAQSKRLPGKRIRKSTTTSTKKPCDCDSYKIKQLPPPKIVIKTDTNYQGVNMTSMKGFAHNNLMLLLDVSGSMSSKDKLPLLKESFKYLISIMRPQDDVSIVIYAGDAAIVLKPTSASNQEQINAVIDKLRSRGKTNVKAGFKLAYKWMSKNFKEGGNNRIILATDGEFPISKYIYKLVEKRATKGINLSVFSFGSMTKKFETLEKLVAKGKGNYEQVNARNVKYKLVKEAQSKRVE</sequence>
<accession>A1ZRP2</accession>
<name>A1ZRP2_MICM2</name>
<feature type="domain" description="VWFA" evidence="2">
    <location>
        <begin position="913"/>
        <end position="1087"/>
    </location>
</feature>
<keyword evidence="1" id="KW-0175">Coiled coil</keyword>